<feature type="repeat" description="TPR" evidence="3">
    <location>
        <begin position="525"/>
        <end position="558"/>
    </location>
</feature>
<dbReference type="Pfam" id="PF13181">
    <property type="entry name" value="TPR_8"/>
    <property type="match status" value="1"/>
</dbReference>
<keyword evidence="6" id="KW-1185">Reference proteome</keyword>
<evidence type="ECO:0000256" key="4">
    <source>
        <dbReference type="SAM" id="MobiDB-lite"/>
    </source>
</evidence>
<feature type="compositionally biased region" description="Basic and acidic residues" evidence="4">
    <location>
        <begin position="341"/>
        <end position="354"/>
    </location>
</feature>
<dbReference type="PANTHER" id="PTHR44858">
    <property type="entry name" value="TETRATRICOPEPTIDE REPEAT PROTEIN 6"/>
    <property type="match status" value="1"/>
</dbReference>
<evidence type="ECO:0000256" key="3">
    <source>
        <dbReference type="PROSITE-ProRule" id="PRU00339"/>
    </source>
</evidence>
<evidence type="ECO:0000313" key="5">
    <source>
        <dbReference type="EMBL" id="SDW88232.1"/>
    </source>
</evidence>
<proteinExistence type="predicted"/>
<dbReference type="Gene3D" id="1.25.40.10">
    <property type="entry name" value="Tetratricopeptide repeat domain"/>
    <property type="match status" value="1"/>
</dbReference>
<dbReference type="SUPFAM" id="SSF56112">
    <property type="entry name" value="Protein kinase-like (PK-like)"/>
    <property type="match status" value="1"/>
</dbReference>
<dbReference type="OrthoDB" id="2986993at2"/>
<dbReference type="SMART" id="SM00028">
    <property type="entry name" value="TPR"/>
    <property type="match status" value="7"/>
</dbReference>
<organism evidence="5 6">
    <name type="scientific">Marininema mesophilum</name>
    <dbReference type="NCBI Taxonomy" id="1048340"/>
    <lineage>
        <taxon>Bacteria</taxon>
        <taxon>Bacillati</taxon>
        <taxon>Bacillota</taxon>
        <taxon>Bacilli</taxon>
        <taxon>Bacillales</taxon>
        <taxon>Thermoactinomycetaceae</taxon>
        <taxon>Marininema</taxon>
    </lineage>
</organism>
<gene>
    <name evidence="5" type="ORF">SAMN05444487_10795</name>
</gene>
<feature type="region of interest" description="Disordered" evidence="4">
    <location>
        <begin position="321"/>
        <end position="354"/>
    </location>
</feature>
<accession>A0A1H2X5R5</accession>
<dbReference type="EMBL" id="FNNQ01000007">
    <property type="protein sequence ID" value="SDW88232.1"/>
    <property type="molecule type" value="Genomic_DNA"/>
</dbReference>
<sequence length="727" mass="81967">MNMKKKGEWIRQAYRVLQAFPFIQGALYYVEVCPSGQQNERGPTRFIHALDLRSVSRGAGPKELLKRDRSSFSPLQGLFVEKGILYQVFGKLDGNLMADHLYRSVPLSLAESVHILKAVSGHLVRMYERGEFTIIHPQNMILTNDTVRFLYGGPIGMLPKRGGGKQPPTPAGERQKEEGLDAYSLGALAYIMLTGASPVPGSVTPIKSYRKDVPSRLEQFVIKSLTADPESRPRVVDIWEWLTTLPPKNTEFEKKKDDPVYWLKQDKESVEKYLFQFPEMGSPVAVDSFDVIGWDGWEVGEVEAGPWVKRTTVTPDFERLSPKVEESTPTPTLESVTEPAHTPKSEVEKEPRKEAEVERFQAEYRKEDQQPKRKLLPESMNNHPMKAWLTERPMVAVATIVALLGVGIGTYFLSGGQSSAKEEAARNYGEAVKSYKEHQINQALSYAKKAVIADPKEEQYLLYLANLYGEKKQYEQSINVLQKGVKAAPKARVYDSLGVYLLLEGEEESAREAIDKALKLEPDNPLFLYHQGRVYGARENYDAAAQALKKAVKLQKDSSRYHGMLSYYLLHSGDAQGAREHALKATELEPNNSTHWVGLGRAYLVEREQEIQGGNFGKKRTTQLTNKAVIALRKAASLDPKNSKAFYYLSISLYFYGSLAQAEDNAKKAVDISQNTASYQYQYGVVLQKNSKKEKAKQAYEKALKIDPRDSRYQKALKQIGKAKKYE</sequence>
<feature type="repeat" description="TPR" evidence="3">
    <location>
        <begin position="677"/>
        <end position="710"/>
    </location>
</feature>
<dbReference type="Proteomes" id="UP000198534">
    <property type="component" value="Unassembled WGS sequence"/>
</dbReference>
<dbReference type="AlphaFoldDB" id="A0A1H2X5R5"/>
<dbReference type="RefSeq" id="WP_091739164.1">
    <property type="nucleotide sequence ID" value="NZ_FNNQ01000007.1"/>
</dbReference>
<dbReference type="InterPro" id="IPR019734">
    <property type="entry name" value="TPR_rpt"/>
</dbReference>
<dbReference type="PROSITE" id="PS50005">
    <property type="entry name" value="TPR"/>
    <property type="match status" value="3"/>
</dbReference>
<reference evidence="5 6" key="1">
    <citation type="submission" date="2016-10" db="EMBL/GenBank/DDBJ databases">
        <authorList>
            <person name="de Groot N.N."/>
        </authorList>
    </citation>
    <scope>NUCLEOTIDE SEQUENCE [LARGE SCALE GENOMIC DNA]</scope>
    <source>
        <strain evidence="5 6">DSM 45610</strain>
    </source>
</reference>
<evidence type="ECO:0000256" key="2">
    <source>
        <dbReference type="ARBA" id="ARBA00022803"/>
    </source>
</evidence>
<dbReference type="SUPFAM" id="SSF48452">
    <property type="entry name" value="TPR-like"/>
    <property type="match status" value="2"/>
</dbReference>
<dbReference type="InterPro" id="IPR011009">
    <property type="entry name" value="Kinase-like_dom_sf"/>
</dbReference>
<protein>
    <submittedName>
        <fullName evidence="5">Flp pilus assembly protein TadD, contains TPR repeats</fullName>
    </submittedName>
</protein>
<dbReference type="STRING" id="1048340.SAMN05444487_10795"/>
<dbReference type="Pfam" id="PF14559">
    <property type="entry name" value="TPR_19"/>
    <property type="match status" value="1"/>
</dbReference>
<dbReference type="PANTHER" id="PTHR44858:SF1">
    <property type="entry name" value="UDP-N-ACETYLGLUCOSAMINE--PEPTIDE N-ACETYLGLUCOSAMINYLTRANSFERASE SPINDLY-RELATED"/>
    <property type="match status" value="1"/>
</dbReference>
<evidence type="ECO:0000313" key="6">
    <source>
        <dbReference type="Proteomes" id="UP000198534"/>
    </source>
</evidence>
<dbReference type="Pfam" id="PF13432">
    <property type="entry name" value="TPR_16"/>
    <property type="match status" value="1"/>
</dbReference>
<keyword evidence="2 3" id="KW-0802">TPR repeat</keyword>
<dbReference type="InterPro" id="IPR050498">
    <property type="entry name" value="Ycf3"/>
</dbReference>
<dbReference type="InterPro" id="IPR011990">
    <property type="entry name" value="TPR-like_helical_dom_sf"/>
</dbReference>
<dbReference type="Gene3D" id="1.10.510.10">
    <property type="entry name" value="Transferase(Phosphotransferase) domain 1"/>
    <property type="match status" value="1"/>
</dbReference>
<keyword evidence="1" id="KW-0677">Repeat</keyword>
<evidence type="ECO:0000256" key="1">
    <source>
        <dbReference type="ARBA" id="ARBA00022737"/>
    </source>
</evidence>
<feature type="repeat" description="TPR" evidence="3">
    <location>
        <begin position="491"/>
        <end position="524"/>
    </location>
</feature>
<name>A0A1H2X5R5_9BACL</name>